<dbReference type="CDD" id="cd00047">
    <property type="entry name" value="PTPc"/>
    <property type="match status" value="1"/>
</dbReference>
<dbReference type="SMART" id="SM00194">
    <property type="entry name" value="PTPc"/>
    <property type="match status" value="1"/>
</dbReference>
<evidence type="ECO:0000259" key="3">
    <source>
        <dbReference type="PROSITE" id="PS50056"/>
    </source>
</evidence>
<protein>
    <recommendedName>
        <fullName evidence="6">Tyrosine specific protein phosphatases domain-containing protein</fullName>
    </recommendedName>
</protein>
<dbReference type="Gene3D" id="3.90.190.10">
    <property type="entry name" value="Protein tyrosine phosphatase superfamily"/>
    <property type="match status" value="1"/>
</dbReference>
<dbReference type="STRING" id="200324.A0A2N5W1S1"/>
<proteinExistence type="inferred from homology"/>
<dbReference type="GO" id="GO:0004725">
    <property type="term" value="F:protein tyrosine phosphatase activity"/>
    <property type="evidence" value="ECO:0007669"/>
    <property type="project" value="InterPro"/>
</dbReference>
<dbReference type="SMART" id="SM00404">
    <property type="entry name" value="PTPc_motif"/>
    <property type="match status" value="1"/>
</dbReference>
<dbReference type="InterPro" id="IPR016130">
    <property type="entry name" value="Tyr_Pase_AS"/>
</dbReference>
<gene>
    <name evidence="4" type="ORF">PCANC_02000</name>
</gene>
<reference evidence="4 5" key="1">
    <citation type="submission" date="2017-11" db="EMBL/GenBank/DDBJ databases">
        <title>De novo assembly and phasing of dikaryotic genomes from two isolates of Puccinia coronata f. sp. avenae, the causal agent of oat crown rust.</title>
        <authorList>
            <person name="Miller M.E."/>
            <person name="Zhang Y."/>
            <person name="Omidvar V."/>
            <person name="Sperschneider J."/>
            <person name="Schwessinger B."/>
            <person name="Raley C."/>
            <person name="Palmer J.M."/>
            <person name="Garnica D."/>
            <person name="Upadhyaya N."/>
            <person name="Rathjen J."/>
            <person name="Taylor J.M."/>
            <person name="Park R.F."/>
            <person name="Dodds P.N."/>
            <person name="Hirsch C.D."/>
            <person name="Kianian S.F."/>
            <person name="Figueroa M."/>
        </authorList>
    </citation>
    <scope>NUCLEOTIDE SEQUENCE [LARGE SCALE GENOMIC DNA]</scope>
    <source>
        <strain evidence="4">12NC29</strain>
    </source>
</reference>
<dbReference type="InterPro" id="IPR000242">
    <property type="entry name" value="PTP_cat"/>
</dbReference>
<comment type="caution">
    <text evidence="4">The sequence shown here is derived from an EMBL/GenBank/DDBJ whole genome shotgun (WGS) entry which is preliminary data.</text>
</comment>
<accession>A0A2N5W1S1</accession>
<evidence type="ECO:0000256" key="1">
    <source>
        <dbReference type="ARBA" id="ARBA00009649"/>
    </source>
</evidence>
<dbReference type="EMBL" id="PGCJ01000023">
    <property type="protein sequence ID" value="PLW56199.1"/>
    <property type="molecule type" value="Genomic_DNA"/>
</dbReference>
<sequence length="458" mass="50417">MSVRVPDASKLRSTHLLLEQREVERRRKTSKQAERIERGHPYTAKAAQLPANRLKNRYVLPSALSWVYVPILRPPTLNTLTPTHARELKSGSLSLSLSLLRSSPDPSAGPHPDSDIYPYDANRLLLPKPIHGNDYINASWIREPDFQLPHPPRHDHPSPHPQQQTWIAAQGPLPETCYEFFSLCINPDPARRPRVIIQLTAWQEGGREKCACYLPAKVGGVLEFRAQGPLHVGQSTRHGGGGGDHKFRWSPAESRVRVTLESSHAGPVHSSSGRRPATSSFYRQNTLLLQHVSCGDAGPSGEVLSDATLTHYECIDWPDRGTPLSTEPILHLIRSAKTAARTIQPDAPPSPILVHCSAGVGRTGTLIAIASCEAHLHRLSHTTDNSPPQNTNLQLPQQLFGLGRLQALPSALDEDLVAHTVDFLREQRVCMVQTEAQLGFVYKALAESAPSPSEAVHV</sequence>
<dbReference type="Pfam" id="PF00102">
    <property type="entry name" value="Y_phosphatase"/>
    <property type="match status" value="2"/>
</dbReference>
<evidence type="ECO:0000313" key="5">
    <source>
        <dbReference type="Proteomes" id="UP000235388"/>
    </source>
</evidence>
<dbReference type="PRINTS" id="PR00700">
    <property type="entry name" value="PRTYPHPHTASE"/>
</dbReference>
<dbReference type="OrthoDB" id="10253954at2759"/>
<evidence type="ECO:0000259" key="2">
    <source>
        <dbReference type="PROSITE" id="PS50055"/>
    </source>
</evidence>
<dbReference type="PROSITE" id="PS50055">
    <property type="entry name" value="TYR_PHOSPHATASE_PTP"/>
    <property type="match status" value="1"/>
</dbReference>
<dbReference type="PANTHER" id="PTHR19134:SF449">
    <property type="entry name" value="TYROSINE-PROTEIN PHOSPHATASE 1"/>
    <property type="match status" value="1"/>
</dbReference>
<evidence type="ECO:0008006" key="6">
    <source>
        <dbReference type="Google" id="ProtNLM"/>
    </source>
</evidence>
<comment type="similarity">
    <text evidence="1">Belongs to the protein-tyrosine phosphatase family. Non-receptor class subfamily.</text>
</comment>
<feature type="domain" description="Tyrosine specific protein phosphatases" evidence="3">
    <location>
        <begin position="327"/>
        <end position="439"/>
    </location>
</feature>
<organism evidence="4 5">
    <name type="scientific">Puccinia coronata f. sp. avenae</name>
    <dbReference type="NCBI Taxonomy" id="200324"/>
    <lineage>
        <taxon>Eukaryota</taxon>
        <taxon>Fungi</taxon>
        <taxon>Dikarya</taxon>
        <taxon>Basidiomycota</taxon>
        <taxon>Pucciniomycotina</taxon>
        <taxon>Pucciniomycetes</taxon>
        <taxon>Pucciniales</taxon>
        <taxon>Pucciniaceae</taxon>
        <taxon>Puccinia</taxon>
    </lineage>
</organism>
<dbReference type="SUPFAM" id="SSF52799">
    <property type="entry name" value="(Phosphotyrosine protein) phosphatases II"/>
    <property type="match status" value="1"/>
</dbReference>
<evidence type="ECO:0000313" key="4">
    <source>
        <dbReference type="EMBL" id="PLW56199.1"/>
    </source>
</evidence>
<dbReference type="InterPro" id="IPR029021">
    <property type="entry name" value="Prot-tyrosine_phosphatase-like"/>
</dbReference>
<name>A0A2N5W1S1_9BASI</name>
<dbReference type="InterPro" id="IPR050348">
    <property type="entry name" value="Protein-Tyr_Phosphatase"/>
</dbReference>
<dbReference type="Proteomes" id="UP000235388">
    <property type="component" value="Unassembled WGS sequence"/>
</dbReference>
<feature type="domain" description="Tyrosine-protein phosphatase" evidence="2">
    <location>
        <begin position="114"/>
        <end position="448"/>
    </location>
</feature>
<dbReference type="AlphaFoldDB" id="A0A2N5W1S1"/>
<dbReference type="PROSITE" id="PS00383">
    <property type="entry name" value="TYR_PHOSPHATASE_1"/>
    <property type="match status" value="1"/>
</dbReference>
<dbReference type="PANTHER" id="PTHR19134">
    <property type="entry name" value="RECEPTOR-TYPE TYROSINE-PROTEIN PHOSPHATASE"/>
    <property type="match status" value="1"/>
</dbReference>
<keyword evidence="5" id="KW-1185">Reference proteome</keyword>
<dbReference type="InterPro" id="IPR003595">
    <property type="entry name" value="Tyr_Pase_cat"/>
</dbReference>
<dbReference type="PROSITE" id="PS50056">
    <property type="entry name" value="TYR_PHOSPHATASE_2"/>
    <property type="match status" value="1"/>
</dbReference>
<dbReference type="InterPro" id="IPR000387">
    <property type="entry name" value="Tyr_Pase_dom"/>
</dbReference>